<dbReference type="Pfam" id="PF07969">
    <property type="entry name" value="Amidohydro_3"/>
    <property type="match status" value="2"/>
</dbReference>
<dbReference type="GO" id="GO:0016814">
    <property type="term" value="F:hydrolase activity, acting on carbon-nitrogen (but not peptide) bonds, in cyclic amidines"/>
    <property type="evidence" value="ECO:0007669"/>
    <property type="project" value="UniProtKB-ARBA"/>
</dbReference>
<dbReference type="HOGENOM" id="CLU_031758_0_1_9"/>
<dbReference type="SUPFAM" id="SSF51556">
    <property type="entry name" value="Metallo-dependent hydrolases"/>
    <property type="match status" value="1"/>
</dbReference>
<proteinExistence type="predicted"/>
<keyword evidence="5" id="KW-1185">Reference proteome</keyword>
<dbReference type="Proteomes" id="UP000007523">
    <property type="component" value="Chromosome"/>
</dbReference>
<sequence length="457" mass="49248">MAPWNLHLVNVRLPLLDESKLYELKGAGGRWMSVKPQPEGTVPAAGALKLPLLNGKPHHDGETVRLDLEGRMLLPGFVDAHMHLDKAYSLAKVGNRSGTLEEAVRNYGAAVPGFSREEIRSRIRRSALAALSYGTRSIRSHLDFNLKAGREVAMRTVHAALEVREELKNVIDIQFFPMLPYGLRSPGTEEALAEGFRLGLDGIGGAPHLSPEPEADIDWIFALAEKYGRPVDLHADESDDPGVRTVAHIARRTVAYGMQGKVTADHLCALSAMDEKTAGETIRAMADAGLSAVTLPAVNLYLQGRGDRGLVRRGTTRIRELLEAGIPLAAASDNIQDPFHPFGRGDLLQIGQIAGYAGHLGAPGDLRTVLRMLTSVPAAILGLEDYGTAPGLPAHGVVLDARSVDELFAEVPPSRWVLRQGEWIHASVQLRVWDTLQLAPAAQEGGRPAGVADSETA</sequence>
<dbReference type="GO" id="GO:0046872">
    <property type="term" value="F:metal ion binding"/>
    <property type="evidence" value="ECO:0007669"/>
    <property type="project" value="UniProtKB-KW"/>
</dbReference>
<evidence type="ECO:0000256" key="1">
    <source>
        <dbReference type="ARBA" id="ARBA00022723"/>
    </source>
</evidence>
<dbReference type="PANTHER" id="PTHR32027:SF9">
    <property type="entry name" value="BLL3847 PROTEIN"/>
    <property type="match status" value="1"/>
</dbReference>
<dbReference type="InterPro" id="IPR013108">
    <property type="entry name" value="Amidohydro_3"/>
</dbReference>
<dbReference type="AlphaFoldDB" id="H6NLA6"/>
<dbReference type="InterPro" id="IPR052349">
    <property type="entry name" value="Metallo-hydrolase_Enzymes"/>
</dbReference>
<gene>
    <name evidence="4" type="ORF">PM3016_3455</name>
</gene>
<dbReference type="InterPro" id="IPR011059">
    <property type="entry name" value="Metal-dep_hydrolase_composite"/>
</dbReference>
<dbReference type="Gene3D" id="3.20.20.140">
    <property type="entry name" value="Metal-dependent hydrolases"/>
    <property type="match status" value="1"/>
</dbReference>
<dbReference type="PANTHER" id="PTHR32027">
    <property type="entry name" value="CYTOSINE DEAMINASE"/>
    <property type="match status" value="1"/>
</dbReference>
<evidence type="ECO:0000259" key="3">
    <source>
        <dbReference type="Pfam" id="PF07969"/>
    </source>
</evidence>
<evidence type="ECO:0000313" key="5">
    <source>
        <dbReference type="Proteomes" id="UP000007523"/>
    </source>
</evidence>
<evidence type="ECO:0000256" key="2">
    <source>
        <dbReference type="ARBA" id="ARBA00022801"/>
    </source>
</evidence>
<dbReference type="GO" id="GO:0019239">
    <property type="term" value="F:deaminase activity"/>
    <property type="evidence" value="ECO:0007669"/>
    <property type="project" value="UniProtKB-ARBA"/>
</dbReference>
<dbReference type="EMBL" id="CP003235">
    <property type="protein sequence ID" value="AFC30288.1"/>
    <property type="molecule type" value="Genomic_DNA"/>
</dbReference>
<organism evidence="4 5">
    <name type="scientific">Paenibacillus mucilaginosus 3016</name>
    <dbReference type="NCBI Taxonomy" id="1116391"/>
    <lineage>
        <taxon>Bacteria</taxon>
        <taxon>Bacillati</taxon>
        <taxon>Bacillota</taxon>
        <taxon>Bacilli</taxon>
        <taxon>Bacillales</taxon>
        <taxon>Paenibacillaceae</taxon>
        <taxon>Paenibacillus</taxon>
    </lineage>
</organism>
<dbReference type="CDD" id="cd01293">
    <property type="entry name" value="Bact_CD"/>
    <property type="match status" value="1"/>
</dbReference>
<name>H6NLA6_9BACL</name>
<feature type="domain" description="Amidohydrolase 3" evidence="3">
    <location>
        <begin position="67"/>
        <end position="103"/>
    </location>
</feature>
<dbReference type="FunFam" id="3.20.20.140:FF:000019">
    <property type="entry name" value="Cytosine deaminase"/>
    <property type="match status" value="1"/>
</dbReference>
<dbReference type="InterPro" id="IPR032466">
    <property type="entry name" value="Metal_Hydrolase"/>
</dbReference>
<evidence type="ECO:0000313" key="4">
    <source>
        <dbReference type="EMBL" id="AFC30288.1"/>
    </source>
</evidence>
<keyword evidence="2 4" id="KW-0378">Hydrolase</keyword>
<dbReference type="Gene3D" id="2.30.40.10">
    <property type="entry name" value="Urease, subunit C, domain 1"/>
    <property type="match status" value="1"/>
</dbReference>
<feature type="domain" description="Amidohydrolase 3" evidence="3">
    <location>
        <begin position="112"/>
        <end position="413"/>
    </location>
</feature>
<dbReference type="STRING" id="1116391.PM3016_3455"/>
<reference evidence="4 5" key="1">
    <citation type="journal article" date="2012" name="J. Bacteriol.">
        <title>Complete Genome Sequence of Paenibacillus mucilaginosus 3016, a Bacterium Functional as Microbial Fertilizer.</title>
        <authorList>
            <person name="Ma M."/>
            <person name="Wang Z."/>
            <person name="Li L."/>
            <person name="Jiang X."/>
            <person name="Guan D."/>
            <person name="Cao F."/>
            <person name="Chen H."/>
            <person name="Wang X."/>
            <person name="Shen D."/>
            <person name="Du B."/>
            <person name="Li J."/>
        </authorList>
    </citation>
    <scope>NUCLEOTIDE SEQUENCE [LARGE SCALE GENOMIC DNA]</scope>
    <source>
        <strain evidence="4 5">3016</strain>
    </source>
</reference>
<protein>
    <submittedName>
        <fullName evidence="4">Amidohydrolase 3</fullName>
    </submittedName>
</protein>
<dbReference type="KEGG" id="pmq:PM3016_3455"/>
<accession>H6NLA6</accession>
<dbReference type="RefSeq" id="WP_014370280.1">
    <property type="nucleotide sequence ID" value="NC_016935.1"/>
</dbReference>
<keyword evidence="1" id="KW-0479">Metal-binding</keyword>